<dbReference type="InterPro" id="IPR043149">
    <property type="entry name" value="TagF_N"/>
</dbReference>
<dbReference type="STRING" id="446465.Bfae_27860"/>
<dbReference type="GO" id="GO:0005886">
    <property type="term" value="C:plasma membrane"/>
    <property type="evidence" value="ECO:0007669"/>
    <property type="project" value="UniProtKB-SubCell"/>
</dbReference>
<comment type="similarity">
    <text evidence="2">Belongs to the CDP-glycerol glycerophosphotransferase family.</text>
</comment>
<evidence type="ECO:0000313" key="7">
    <source>
        <dbReference type="EMBL" id="ACU86552.1"/>
    </source>
</evidence>
<evidence type="ECO:0000313" key="8">
    <source>
        <dbReference type="Proteomes" id="UP000001919"/>
    </source>
</evidence>
<dbReference type="InterPro" id="IPR043148">
    <property type="entry name" value="TagF_C"/>
</dbReference>
<dbReference type="GO" id="GO:0047355">
    <property type="term" value="F:CDP-glycerol glycerophosphotransferase activity"/>
    <property type="evidence" value="ECO:0007669"/>
    <property type="project" value="InterPro"/>
</dbReference>
<evidence type="ECO:0000256" key="3">
    <source>
        <dbReference type="ARBA" id="ARBA00022475"/>
    </source>
</evidence>
<dbReference type="PANTHER" id="PTHR37316">
    <property type="entry name" value="TEICHOIC ACID GLYCEROL-PHOSPHATE PRIMASE"/>
    <property type="match status" value="1"/>
</dbReference>
<protein>
    <submittedName>
        <fullName evidence="7">Glycosyl/glycerophosphate transferase, teichoic acid biosynthesis</fullName>
    </submittedName>
</protein>
<keyword evidence="6" id="KW-0472">Membrane</keyword>
<dbReference type="SUPFAM" id="SSF53756">
    <property type="entry name" value="UDP-Glycosyltransferase/glycogen phosphorylase"/>
    <property type="match status" value="1"/>
</dbReference>
<keyword evidence="4 7" id="KW-0808">Transferase</keyword>
<keyword evidence="5" id="KW-0777">Teichoic acid biosynthesis</keyword>
<evidence type="ECO:0000256" key="2">
    <source>
        <dbReference type="ARBA" id="ARBA00010488"/>
    </source>
</evidence>
<evidence type="ECO:0000256" key="5">
    <source>
        <dbReference type="ARBA" id="ARBA00022944"/>
    </source>
</evidence>
<dbReference type="InterPro" id="IPR007554">
    <property type="entry name" value="Glycerophosphate_synth"/>
</dbReference>
<dbReference type="GO" id="GO:0019350">
    <property type="term" value="P:teichoic acid biosynthetic process"/>
    <property type="evidence" value="ECO:0007669"/>
    <property type="project" value="UniProtKB-KW"/>
</dbReference>
<gene>
    <name evidence="7" type="ordered locus">Bfae_27860</name>
</gene>
<sequence length="546" mass="62137">MDVADAHLAAARKAWGDRWTRAIGDRELRKQIFHEFQQEFPCHPDIVLYESMSGAKMMDSPFSLFLHEYGAPDKRRDARLHVWSVRSEETVPPEFLRAPGVLRVKRHTPEYMYYLARATRIVGNSTLPEYFVRRPEQYYLNTWHGIGYKTLGRTDANPLGAGLSVSNMLQSTHAISPCGFMTHVHMHGFAMRNTYVGQFAEAGYPRIDAILNTGREAKLALLQILGCSEERPVVTYAPTWRGDGFDGERLRHDLASLADLDCSTVFLGHHMMLKHVDVANLEGVIVPPDHVNTNELLAATDVLITDYSSIFFDFQVTGRPIVHYLYDYAEYSTARGLTLESDELPGIVVTTSEQLVEAVEHELTRSRACAPSYYGNVERFNPFDKGESSKNVADWFFRADPSGVNVLKYLNVRPRTVFWGGRLGDTSATDAYFDEVEAELSRDAVDVTVFVSRTVRRNDVAIERIRRLGGSVSVVVRDDYNFGTTRAEEEARSKEAGERSQLEVMAYDEIYAREYRRIFGDVKFDHVRIFPGQSFFWRRLAAEAHK</sequence>
<dbReference type="Proteomes" id="UP000001919">
    <property type="component" value="Chromosome"/>
</dbReference>
<evidence type="ECO:0000256" key="6">
    <source>
        <dbReference type="ARBA" id="ARBA00023136"/>
    </source>
</evidence>
<evidence type="ECO:0000256" key="4">
    <source>
        <dbReference type="ARBA" id="ARBA00022679"/>
    </source>
</evidence>
<dbReference type="eggNOG" id="COG1887">
    <property type="taxonomic scope" value="Bacteria"/>
</dbReference>
<evidence type="ECO:0000256" key="1">
    <source>
        <dbReference type="ARBA" id="ARBA00004202"/>
    </source>
</evidence>
<dbReference type="KEGG" id="bfa:Bfae_27860"/>
<keyword evidence="8" id="KW-1185">Reference proteome</keyword>
<name>C7MHN5_BRAFD</name>
<dbReference type="OrthoDB" id="8549922at2"/>
<dbReference type="HOGENOM" id="CLU_498458_0_0_11"/>
<dbReference type="InterPro" id="IPR051612">
    <property type="entry name" value="Teichoic_Acid_Biosynth"/>
</dbReference>
<dbReference type="AlphaFoldDB" id="C7MHN5"/>
<dbReference type="Gene3D" id="3.40.50.12580">
    <property type="match status" value="1"/>
</dbReference>
<keyword evidence="3" id="KW-1003">Cell membrane</keyword>
<proteinExistence type="inferred from homology"/>
<dbReference type="Gene3D" id="3.40.50.11820">
    <property type="match status" value="1"/>
</dbReference>
<organism evidence="7 8">
    <name type="scientific">Brachybacterium faecium (strain ATCC 43885 / DSM 4810 / JCM 11609 / LMG 19847 / NBRC 14762 / NCIMB 9860 / 6-10)</name>
    <dbReference type="NCBI Taxonomy" id="446465"/>
    <lineage>
        <taxon>Bacteria</taxon>
        <taxon>Bacillati</taxon>
        <taxon>Actinomycetota</taxon>
        <taxon>Actinomycetes</taxon>
        <taxon>Micrococcales</taxon>
        <taxon>Dermabacteraceae</taxon>
        <taxon>Brachybacterium</taxon>
    </lineage>
</organism>
<reference evidence="7 8" key="1">
    <citation type="journal article" date="2009" name="Stand. Genomic Sci.">
        <title>Complete genome sequence of Brachybacterium faecium type strain (Schefferle 6-10).</title>
        <authorList>
            <person name="Lapidus A."/>
            <person name="Pukall R."/>
            <person name="Labuttii K."/>
            <person name="Copeland A."/>
            <person name="Del Rio T.G."/>
            <person name="Nolan M."/>
            <person name="Chen F."/>
            <person name="Lucas S."/>
            <person name="Tice H."/>
            <person name="Cheng J.F."/>
            <person name="Bruce D."/>
            <person name="Goodwin L."/>
            <person name="Pitluck S."/>
            <person name="Rohde M."/>
            <person name="Goker M."/>
            <person name="Pati A."/>
            <person name="Ivanova N."/>
            <person name="Mavrommatis K."/>
            <person name="Chen A."/>
            <person name="Palaniappan K."/>
            <person name="D'haeseleer P."/>
            <person name="Chain P."/>
            <person name="Bristow J."/>
            <person name="Eisen J.A."/>
            <person name="Markowitz V."/>
            <person name="Hugenholtz P."/>
            <person name="Kyrpides N.C."/>
            <person name="Klenk H.P."/>
        </authorList>
    </citation>
    <scope>NUCLEOTIDE SEQUENCE [LARGE SCALE GENOMIC DNA]</scope>
    <source>
        <strain evidence="8">ATCC 43885 / DSM 4810 / JCM 11609 / LMG 19847 / NBRC 14762 / NCIMB 9860 / 6-10</strain>
    </source>
</reference>
<accession>C7MHN5</accession>
<dbReference type="Pfam" id="PF04464">
    <property type="entry name" value="Glyphos_transf"/>
    <property type="match status" value="1"/>
</dbReference>
<dbReference type="PANTHER" id="PTHR37316:SF3">
    <property type="entry name" value="TEICHOIC ACID GLYCEROL-PHOSPHATE TRANSFERASE"/>
    <property type="match status" value="1"/>
</dbReference>
<comment type="subcellular location">
    <subcellularLocation>
        <location evidence="1">Cell membrane</location>
        <topology evidence="1">Peripheral membrane protein</topology>
    </subcellularLocation>
</comment>
<dbReference type="EMBL" id="CP001643">
    <property type="protein sequence ID" value="ACU86552.1"/>
    <property type="molecule type" value="Genomic_DNA"/>
</dbReference>